<dbReference type="NCBIfam" id="NF002211">
    <property type="entry name" value="PRK01103.1"/>
    <property type="match status" value="1"/>
</dbReference>
<protein>
    <recommendedName>
        <fullName evidence="16">Formamidopyrimidine-DNA glycosylase catalytic domain-containing protein</fullName>
    </recommendedName>
</protein>
<organism evidence="17">
    <name type="scientific">Tanacetum cinerariifolium</name>
    <name type="common">Dalmatian daisy</name>
    <name type="synonym">Chrysanthemum cinerariifolium</name>
    <dbReference type="NCBI Taxonomy" id="118510"/>
    <lineage>
        <taxon>Eukaryota</taxon>
        <taxon>Viridiplantae</taxon>
        <taxon>Streptophyta</taxon>
        <taxon>Embryophyta</taxon>
        <taxon>Tracheophyta</taxon>
        <taxon>Spermatophyta</taxon>
        <taxon>Magnoliopsida</taxon>
        <taxon>eudicotyledons</taxon>
        <taxon>Gunneridae</taxon>
        <taxon>Pentapetalae</taxon>
        <taxon>asterids</taxon>
        <taxon>campanulids</taxon>
        <taxon>Asterales</taxon>
        <taxon>Asteraceae</taxon>
        <taxon>Asteroideae</taxon>
        <taxon>Anthemideae</taxon>
        <taxon>Anthemidinae</taxon>
        <taxon>Tanacetum</taxon>
    </lineage>
</organism>
<dbReference type="InterPro" id="IPR012319">
    <property type="entry name" value="FPG_cat"/>
</dbReference>
<evidence type="ECO:0000256" key="13">
    <source>
        <dbReference type="ARBA" id="ARBA00044632"/>
    </source>
</evidence>
<feature type="compositionally biased region" description="Basic residues" evidence="15">
    <location>
        <begin position="416"/>
        <end position="432"/>
    </location>
</feature>
<dbReference type="CDD" id="cd08966">
    <property type="entry name" value="EcFpg-like_N"/>
    <property type="match status" value="1"/>
</dbReference>
<comment type="catalytic activity">
    <reaction evidence="1">
        <text>Hydrolysis of DNA containing ring-opened 7-methylguanine residues, releasing 2,6-diamino-4-hydroxy-5-(N-methyl)formamidopyrimidine.</text>
        <dbReference type="EC" id="3.2.2.23"/>
    </reaction>
</comment>
<evidence type="ECO:0000256" key="9">
    <source>
        <dbReference type="ARBA" id="ARBA00023204"/>
    </source>
</evidence>
<evidence type="ECO:0000256" key="11">
    <source>
        <dbReference type="ARBA" id="ARBA00023268"/>
    </source>
</evidence>
<feature type="region of interest" description="Disordered" evidence="15">
    <location>
        <begin position="267"/>
        <end position="302"/>
    </location>
</feature>
<reference evidence="17" key="1">
    <citation type="journal article" date="2019" name="Sci. Rep.">
        <title>Draft genome of Tanacetum cinerariifolium, the natural source of mosquito coil.</title>
        <authorList>
            <person name="Yamashiro T."/>
            <person name="Shiraishi A."/>
            <person name="Satake H."/>
            <person name="Nakayama K."/>
        </authorList>
    </citation>
    <scope>NUCLEOTIDE SEQUENCE</scope>
</reference>
<dbReference type="NCBIfam" id="TIGR00577">
    <property type="entry name" value="fpg"/>
    <property type="match status" value="1"/>
</dbReference>
<evidence type="ECO:0000256" key="7">
    <source>
        <dbReference type="ARBA" id="ARBA00022833"/>
    </source>
</evidence>
<evidence type="ECO:0000256" key="3">
    <source>
        <dbReference type="ARBA" id="ARBA00011245"/>
    </source>
</evidence>
<feature type="region of interest" description="Disordered" evidence="15">
    <location>
        <begin position="2354"/>
        <end position="2374"/>
    </location>
</feature>
<dbReference type="GO" id="GO:0008270">
    <property type="term" value="F:zinc ion binding"/>
    <property type="evidence" value="ECO:0007669"/>
    <property type="project" value="InterPro"/>
</dbReference>
<feature type="compositionally biased region" description="Basic residues" evidence="15">
    <location>
        <begin position="998"/>
        <end position="1007"/>
    </location>
</feature>
<feature type="compositionally biased region" description="Low complexity" evidence="15">
    <location>
        <begin position="1084"/>
        <end position="1094"/>
    </location>
</feature>
<evidence type="ECO:0000256" key="5">
    <source>
        <dbReference type="ARBA" id="ARBA00022763"/>
    </source>
</evidence>
<dbReference type="SUPFAM" id="SSF46946">
    <property type="entry name" value="S13-like H2TH domain"/>
    <property type="match status" value="1"/>
</dbReference>
<keyword evidence="5" id="KW-0227">DNA damage</keyword>
<feature type="compositionally biased region" description="Gly residues" evidence="15">
    <location>
        <begin position="606"/>
        <end position="616"/>
    </location>
</feature>
<feature type="region of interest" description="Disordered" evidence="15">
    <location>
        <begin position="2319"/>
        <end position="2338"/>
    </location>
</feature>
<keyword evidence="10" id="KW-0456">Lyase</keyword>
<dbReference type="InterPro" id="IPR015886">
    <property type="entry name" value="H2TH_FPG"/>
</dbReference>
<keyword evidence="14" id="KW-0175">Coiled coil</keyword>
<proteinExistence type="inferred from homology"/>
<feature type="region of interest" description="Disordered" evidence="15">
    <location>
        <begin position="354"/>
        <end position="659"/>
    </location>
</feature>
<evidence type="ECO:0000313" key="17">
    <source>
        <dbReference type="EMBL" id="GEU28520.1"/>
    </source>
</evidence>
<keyword evidence="6" id="KW-0378">Hydrolase</keyword>
<dbReference type="InterPro" id="IPR020629">
    <property type="entry name" value="FPG_Glyclase"/>
</dbReference>
<feature type="region of interest" description="Disordered" evidence="15">
    <location>
        <begin position="954"/>
        <end position="1026"/>
    </location>
</feature>
<dbReference type="SUPFAM" id="SSF81624">
    <property type="entry name" value="N-terminal domain of MutM-like DNA repair proteins"/>
    <property type="match status" value="1"/>
</dbReference>
<evidence type="ECO:0000256" key="8">
    <source>
        <dbReference type="ARBA" id="ARBA00023125"/>
    </source>
</evidence>
<feature type="coiled-coil region" evidence="14">
    <location>
        <begin position="801"/>
        <end position="831"/>
    </location>
</feature>
<keyword evidence="11" id="KW-0511">Multifunctional enzyme</keyword>
<feature type="compositionally biased region" description="Basic residues" evidence="15">
    <location>
        <begin position="678"/>
        <end position="691"/>
    </location>
</feature>
<feature type="domain" description="Formamidopyrimidine-DNA glycosylase catalytic" evidence="16">
    <location>
        <begin position="2"/>
        <end position="117"/>
    </location>
</feature>
<evidence type="ECO:0000256" key="15">
    <source>
        <dbReference type="SAM" id="MobiDB-lite"/>
    </source>
</evidence>
<feature type="compositionally biased region" description="Basic and acidic residues" evidence="15">
    <location>
        <begin position="636"/>
        <end position="648"/>
    </location>
</feature>
<dbReference type="GO" id="GO:0006284">
    <property type="term" value="P:base-excision repair"/>
    <property type="evidence" value="ECO:0007669"/>
    <property type="project" value="InterPro"/>
</dbReference>
<feature type="compositionally biased region" description="Low complexity" evidence="15">
    <location>
        <begin position="570"/>
        <end position="579"/>
    </location>
</feature>
<feature type="compositionally biased region" description="Low complexity" evidence="15">
    <location>
        <begin position="2839"/>
        <end position="2858"/>
    </location>
</feature>
<keyword evidence="12" id="KW-0326">Glycosidase</keyword>
<dbReference type="SMART" id="SM00898">
    <property type="entry name" value="Fapy_DNA_glyco"/>
    <property type="match status" value="1"/>
</dbReference>
<comment type="catalytic activity">
    <reaction evidence="13">
        <text>2'-deoxyribonucleotide-(2'-deoxyribose 5'-phosphate)-2'-deoxyribonucleotide-DNA = a 3'-end 2'-deoxyribonucleotide-(2,3-dehydro-2,3-deoxyribose 5'-phosphate)-DNA + a 5'-end 5'-phospho-2'-deoxyribonucleoside-DNA + H(+)</text>
        <dbReference type="Rhea" id="RHEA:66592"/>
        <dbReference type="Rhea" id="RHEA-COMP:13180"/>
        <dbReference type="Rhea" id="RHEA-COMP:16897"/>
        <dbReference type="Rhea" id="RHEA-COMP:17067"/>
        <dbReference type="ChEBI" id="CHEBI:15378"/>
        <dbReference type="ChEBI" id="CHEBI:136412"/>
        <dbReference type="ChEBI" id="CHEBI:157695"/>
        <dbReference type="ChEBI" id="CHEBI:167181"/>
        <dbReference type="EC" id="4.2.99.18"/>
    </reaction>
</comment>
<feature type="compositionally biased region" description="Basic residues" evidence="15">
    <location>
        <begin position="617"/>
        <end position="627"/>
    </location>
</feature>
<keyword evidence="4" id="KW-0479">Metal-binding</keyword>
<evidence type="ECO:0000256" key="12">
    <source>
        <dbReference type="ARBA" id="ARBA00023295"/>
    </source>
</evidence>
<dbReference type="GO" id="GO:0034039">
    <property type="term" value="F:8-oxo-7,8-dihydroguanine DNA N-glycosylase activity"/>
    <property type="evidence" value="ECO:0007669"/>
    <property type="project" value="TreeGrafter"/>
</dbReference>
<dbReference type="EMBL" id="BKCJ010000008">
    <property type="protein sequence ID" value="GEU28520.1"/>
    <property type="molecule type" value="Genomic_DNA"/>
</dbReference>
<dbReference type="Gene3D" id="3.20.190.10">
    <property type="entry name" value="MutM-like, N-terminal"/>
    <property type="match status" value="1"/>
</dbReference>
<comment type="similarity">
    <text evidence="2">Belongs to the FPG family.</text>
</comment>
<feature type="compositionally biased region" description="Basic residues" evidence="15">
    <location>
        <begin position="1065"/>
        <end position="1083"/>
    </location>
</feature>
<dbReference type="PROSITE" id="PS51068">
    <property type="entry name" value="FPG_CAT"/>
    <property type="match status" value="1"/>
</dbReference>
<dbReference type="PANTHER" id="PTHR22993:SF9">
    <property type="entry name" value="FORMAMIDOPYRIMIDINE-DNA GLYCOSYLASE"/>
    <property type="match status" value="1"/>
</dbReference>
<keyword evidence="7" id="KW-0862">Zinc</keyword>
<keyword evidence="8" id="KW-0238">DNA-binding</keyword>
<feature type="region of interest" description="Disordered" evidence="15">
    <location>
        <begin position="678"/>
        <end position="733"/>
    </location>
</feature>
<feature type="region of interest" description="Disordered" evidence="15">
    <location>
        <begin position="2808"/>
        <end position="2862"/>
    </location>
</feature>
<feature type="region of interest" description="Disordered" evidence="15">
    <location>
        <begin position="1059"/>
        <end position="1113"/>
    </location>
</feature>
<feature type="compositionally biased region" description="Basic residues" evidence="15">
    <location>
        <begin position="958"/>
        <end position="983"/>
    </location>
</feature>
<evidence type="ECO:0000259" key="16">
    <source>
        <dbReference type="PROSITE" id="PS51068"/>
    </source>
</evidence>
<feature type="region of interest" description="Disordered" evidence="15">
    <location>
        <begin position="2620"/>
        <end position="2651"/>
    </location>
</feature>
<dbReference type="Pfam" id="PF01149">
    <property type="entry name" value="Fapy_DNA_glyco"/>
    <property type="match status" value="1"/>
</dbReference>
<dbReference type="GO" id="GO:0003684">
    <property type="term" value="F:damaged DNA binding"/>
    <property type="evidence" value="ECO:0007669"/>
    <property type="project" value="InterPro"/>
</dbReference>
<feature type="compositionally biased region" description="Gly residues" evidence="15">
    <location>
        <begin position="2812"/>
        <end position="2823"/>
    </location>
</feature>
<dbReference type="InterPro" id="IPR035937">
    <property type="entry name" value="FPG_N"/>
</dbReference>
<feature type="compositionally biased region" description="Basic and acidic residues" evidence="15">
    <location>
        <begin position="459"/>
        <end position="474"/>
    </location>
</feature>
<comment type="subunit">
    <text evidence="3">Monomer.</text>
</comment>
<feature type="compositionally biased region" description="Basic and acidic residues" evidence="15">
    <location>
        <begin position="2319"/>
        <end position="2331"/>
    </location>
</feature>
<evidence type="ECO:0000256" key="4">
    <source>
        <dbReference type="ARBA" id="ARBA00022723"/>
    </source>
</evidence>
<dbReference type="PANTHER" id="PTHR22993">
    <property type="entry name" value="FORMAMIDOPYRIMIDINE-DNA GLYCOSYLASE"/>
    <property type="match status" value="1"/>
</dbReference>
<sequence>MPELPEVEVTRRGVAPHIEGRTVQDVVLRREGLRWPFPAQLQQLLAGRTVLSTGRRGKYLLVHFEHGTLIIHLGMSGHLRVMESGIEPEKHDHFDLVVERADGGPQVLRMKDPRRFGAVLWHDAADGALDSHVLLRTLGVEPLEAGFSGKLLHDQTRGRSAPIKQVLLAGDIVVGVGNIYASESLFRAGINPKTPARRISLARYDKLAQAIREILAEAIVQGGSTLRDFISVNGQSGYFQQTYFVYDRAGVPCKGFRTLQRLAPGRGDRVDGVPGVGGRGRAAGRGHRAAHRPHPGPAGRRQAVGGLRGGIFARQIGTDQRHLLCRLRPAHPALLGRTHHHVPDRADVRCRPAAVAAPAAHRNPGRQSLHRRLPPPACRLDRAAARPGRRRRHARDVQAGQHDAPGAGGGSAPLRPVRRRRSRHGGHAGRARHGGDFPVAPRDHQLPASAAQTGTGDPRYARPECDRHRARADAQPDPQRPRRAVHPGRRHGRDPQRHRGVAQPHRRRRRSHGRAQQDRQHVGRAAHRGRGRRRDRAPAGQRGARAGRGAAPGVSRVRAKSAGGQDHARPGPARTQPPAGAGGGAVRGTDPRQAGPRAAPAAGRPAGAGRGPGGHAGRPRARHRRAVARAAQPARQEPDRDRTHDAPHRRGKARVRCQPVQTASHALRVYAPVGRAVHEHRHGHRARRYRPGARTDAAQPLFPGRARGGAPVFRAHPRAPRCGGQQDGGNLRDDGRDGAPLCQRTRHEPGAARAVPAGPAANNDAEAWLKVIMAPLEAQIRQHKDQLKYRQASIQRIHDATDSLEHKIAAQEAAQRALEDQKTQLQQLADAILFRSTDRLAKTAWPPRLALAEHARRLPGLAVRNHVAANPGLRRARLLRAFPRALSHAARSGRSAGRGRDGAVERPGLLHARAQLAQVRAVRGGQVRWRVPVRSIPAGRAARHRPLDRCGDLGVFQRHPRSHHGRQRQARVRARVRHRHLSRRAQDRGSHVAPRRGAAARRRHRSVHAGADGPGRHAVHAQQSGVRALSDANALRGVRHGPHARTAGTQAEKNLARKTCADAGHRRRRPGAARTAPTHRHLGRPAVAAGTGRPRAGRGRPRAGRGPWIAAAGGGKIRGDGSVRAPVDGHACLYPLQAAHRAVPCHAGAAPGHGCRSDLRLGRCGPAGGRRPAGADQEAVIGVGGGWQGGAAAHGFLKRELQRRHGGLVRRSVDVAGDGEGNADQGKRSSDKPLDEIGFHARHFNVHFRKPNVHLPELLSDFTAQSSNVHLAAALVGHALPDFLEPFDNAPVFADRVAVGHAGNIVGNLARLPAQVARSAGLVLVIGRQQHRFRHEGIEQLAHDAAGLHAHAVDLVVAVQVLAQEALELGRILAHGIGKADQRGRQPHVVEIARRHVGQQRARGDDQVVRQRRDQAAQRFVDGAPARQAREGPLHVLVQAGKEIDLLQLLDGDQAGTQTVVDVVAVVGDFVGQVGQLRFQRRLGTLDEADRHRPQLTGIGQRAVLEDALAGFEHQIQAVVRAIVFFQLVHHAQALQVVLEAAVILHALVEHILAHVAERRMAQVVRQRNRFHQVFVQAQIARDGAAHLRHFQAVREAGAEQVAFVVKKNLGLVFEPAERRRMDDAVAVALELAARRVRRLRRGQQQFLRRVGDAGRAQRLEQDELDGAAFVLLVHFHQFQPALGAQVGRLDGQAGRRHQRAHARHGRRLDQAHAVRQVGRHHHAATDGFAVQPCAVAEAGLDGVAERVAEIEDGAQAAFALVLAHDLGLDFARAGDGIREGALVARHQQADIGFDPVEERGVDDGAVLDHLSQAGRQFAVGQGFQGGRIGNHCARLVKRADHVLAQRMVDAGLAAHRRIDLRQQGGGHLDKVHAAHIAGGGVPGEVADHAAAEGDQRGLAVGLVGQQGVEDLHQAGPVLELFAVGQHHRHHLLAGGAQGRFHALEVQRRDGGVGDDGDLAAVDVARQQRRIVEQGRSDGNRIAALAEVDIEQNGGFFVHRWLGMGGAVGRGFARQLLELIQDGLHHGLYVRTARIDHDVGNVQVQRIAHRHQLFELLARIGRLQQRAVLVVRGALQDAVDRRAQVDHGAARLEQRAAVGVEHGAAAGGQHQVLLARQLADHLGLAAAEAGLPLDLEDPRNGRARARLDLVVGVDEAQPQFAGQDAADGVGIAARRRHPVWADRARRRDILRQVHIEPVHAVARIHERHGGPPRGVGGHGGRDGDRNARLQLAVAVEILARVQDAVAVDVFVVACHLDHGRPRAGGGITELSLVVAGRQHRRRQPHARHGVAGRVGDEHGVILLVRGAVGGADQVARAGADEQRALRHRDGGGGRGSRAAHDAGLDLHAVGGGGRGAGNEAHGGRTVGGRGHVGRLGERTAAGVGQDGERHQRILDRIVLRRAVAHHRAQRDLLGDAASRVDADHGRIGLHRDGGNAGERRHEFQLGLCAQGASLGRDGGHAGTVGVDIRVGRAARQRQRPGQRHGAAGIGVHRAARAADGDVAGAAAGAAGHGHLAARPDVAGGDHVAGAVEHAHGKRRRVDCNRRRCRLAQRAHGQHVGAAAAGRIREDQLPGRIGDGRAAALDGQRIGVGRERHRLAHQRIAGRIDQLDGDVGSRTGIDGGRGVDRQPVAGHVDHGGHRRGACRRGGDGDRARAGVAARAQFFRDDALGVGGARGQGQAAGAALEIDHHARHGAVVGVAHQRHHRHLAAGHAGRSQRARVRGERQRGHGRHHGHVHRGRRAPARAGRDRDSAQRRVARHAQFFRHLARRVGHAVGAAHGAGTGRKAHRLAHQRIAAAVLDDGRQRHLGAGQAGRGDGGGAGLDRHAGHLGRRGAGAGTAADRAGRAATAAAGRQQRCTGGRCQPADDAFHARSLSGYFSLSVAQHGHVAQQRHLAGGIALGLLIDAAQHHRTAVFHHDLGLDVLGVDGKAGPGFLAHAVLVDIDVDHHVAVRRDLRRDFQPQVGLAELDRRGAAAGGHLVRQLDALLDQRHRLVGRDHARAGDDLAGAVRFQRGQLQVQETVGGRREQADGQAAGVDAVDAGGRQVDELGVVVAAGRRCDLPRGLAHARDVAADGKTVVAAADLVAGIAAAHGAHVGKAQLGAEVAGKGIARFHDARLDQHLLGGDVGLGDQAPHVLDLGRHVGHEQLVGARLDDGAAAPRQHPVLGVAAGVEPEHGAKRLGLLIVELEDFGFERLQVGDLGALLQFQLFLGEQFFAGRDP</sequence>
<dbReference type="FunFam" id="1.10.8.50:FF:000003">
    <property type="entry name" value="Formamidopyrimidine-DNA glycosylase"/>
    <property type="match status" value="1"/>
</dbReference>
<keyword evidence="9" id="KW-0234">DNA repair</keyword>
<feature type="compositionally biased region" description="Basic residues" evidence="15">
    <location>
        <begin position="522"/>
        <end position="535"/>
    </location>
</feature>
<evidence type="ECO:0000256" key="1">
    <source>
        <dbReference type="ARBA" id="ARBA00001668"/>
    </source>
</evidence>
<gene>
    <name evidence="17" type="ORF">Tci_000498</name>
</gene>
<dbReference type="Gene3D" id="1.10.8.50">
    <property type="match status" value="1"/>
</dbReference>
<feature type="compositionally biased region" description="Basic residues" evidence="15">
    <location>
        <begin position="2729"/>
        <end position="2744"/>
    </location>
</feature>
<feature type="compositionally biased region" description="Basic residues" evidence="15">
    <location>
        <begin position="2709"/>
        <end position="2721"/>
    </location>
</feature>
<feature type="compositionally biased region" description="Basic residues" evidence="15">
    <location>
        <begin position="481"/>
        <end position="513"/>
    </location>
</feature>
<feature type="compositionally biased region" description="Basic residues" evidence="15">
    <location>
        <begin position="282"/>
        <end position="294"/>
    </location>
</feature>
<feature type="compositionally biased region" description="Low complexity" evidence="15">
    <location>
        <begin position="587"/>
        <end position="605"/>
    </location>
</feature>
<evidence type="ECO:0000256" key="14">
    <source>
        <dbReference type="SAM" id="Coils"/>
    </source>
</evidence>
<evidence type="ECO:0000256" key="10">
    <source>
        <dbReference type="ARBA" id="ARBA00023239"/>
    </source>
</evidence>
<feature type="compositionally biased region" description="Basic and acidic residues" evidence="15">
    <location>
        <begin position="1225"/>
        <end position="1234"/>
    </location>
</feature>
<dbReference type="SMART" id="SM01232">
    <property type="entry name" value="H2TH"/>
    <property type="match status" value="1"/>
</dbReference>
<evidence type="ECO:0000256" key="6">
    <source>
        <dbReference type="ARBA" id="ARBA00022801"/>
    </source>
</evidence>
<dbReference type="GO" id="GO:0140078">
    <property type="term" value="F:class I DNA-(apurinic or apyrimidinic site) endonuclease activity"/>
    <property type="evidence" value="ECO:0007669"/>
    <property type="project" value="UniProtKB-EC"/>
</dbReference>
<accession>A0A699GFQ9</accession>
<comment type="caution">
    <text evidence="17">The sequence shown here is derived from an EMBL/GenBank/DDBJ whole genome shotgun (WGS) entry which is preliminary data.</text>
</comment>
<evidence type="ECO:0000256" key="2">
    <source>
        <dbReference type="ARBA" id="ARBA00009409"/>
    </source>
</evidence>
<name>A0A699GFQ9_TANCI</name>
<dbReference type="Pfam" id="PF06831">
    <property type="entry name" value="H2TH"/>
    <property type="match status" value="1"/>
</dbReference>
<dbReference type="InterPro" id="IPR010979">
    <property type="entry name" value="Ribosomal_uS13-like_H2TH"/>
</dbReference>
<feature type="region of interest" description="Disordered" evidence="15">
    <location>
        <begin position="2709"/>
        <end position="2757"/>
    </location>
</feature>
<feature type="compositionally biased region" description="Low complexity" evidence="15">
    <location>
        <begin position="538"/>
        <end position="556"/>
    </location>
</feature>
<feature type="region of interest" description="Disordered" evidence="15">
    <location>
        <begin position="1212"/>
        <end position="1234"/>
    </location>
</feature>